<dbReference type="EMBL" id="BLXT01003747">
    <property type="protein sequence ID" value="GFO05179.1"/>
    <property type="molecule type" value="Genomic_DNA"/>
</dbReference>
<protein>
    <submittedName>
        <fullName evidence="2">Uncharacterized protein</fullName>
    </submittedName>
</protein>
<dbReference type="Proteomes" id="UP000735302">
    <property type="component" value="Unassembled WGS sequence"/>
</dbReference>
<gene>
    <name evidence="2" type="ORF">PoB_003168400</name>
</gene>
<keyword evidence="3" id="KW-1185">Reference proteome</keyword>
<feature type="region of interest" description="Disordered" evidence="1">
    <location>
        <begin position="52"/>
        <end position="73"/>
    </location>
</feature>
<evidence type="ECO:0000313" key="2">
    <source>
        <dbReference type="EMBL" id="GFO05179.1"/>
    </source>
</evidence>
<evidence type="ECO:0000313" key="3">
    <source>
        <dbReference type="Proteomes" id="UP000735302"/>
    </source>
</evidence>
<feature type="compositionally biased region" description="Polar residues" evidence="1">
    <location>
        <begin position="64"/>
        <end position="73"/>
    </location>
</feature>
<comment type="caution">
    <text evidence="2">The sequence shown here is derived from an EMBL/GenBank/DDBJ whole genome shotgun (WGS) entry which is preliminary data.</text>
</comment>
<dbReference type="AlphaFoldDB" id="A0AAV4AC19"/>
<evidence type="ECO:0000256" key="1">
    <source>
        <dbReference type="SAM" id="MobiDB-lite"/>
    </source>
</evidence>
<sequence length="73" mass="8103">MIRFLIWKDFRTVEPPLITEDQGDFRLSVPPSCQGASDEARTCDRSVPANLRADSLATVPPTPSHKQMTDCSV</sequence>
<name>A0AAV4AC19_9GAST</name>
<reference evidence="2 3" key="1">
    <citation type="journal article" date="2021" name="Elife">
        <title>Chloroplast acquisition without the gene transfer in kleptoplastic sea slugs, Plakobranchus ocellatus.</title>
        <authorList>
            <person name="Maeda T."/>
            <person name="Takahashi S."/>
            <person name="Yoshida T."/>
            <person name="Shimamura S."/>
            <person name="Takaki Y."/>
            <person name="Nagai Y."/>
            <person name="Toyoda A."/>
            <person name="Suzuki Y."/>
            <person name="Arimoto A."/>
            <person name="Ishii H."/>
            <person name="Satoh N."/>
            <person name="Nishiyama T."/>
            <person name="Hasebe M."/>
            <person name="Maruyama T."/>
            <person name="Minagawa J."/>
            <person name="Obokata J."/>
            <person name="Shigenobu S."/>
        </authorList>
    </citation>
    <scope>NUCLEOTIDE SEQUENCE [LARGE SCALE GENOMIC DNA]</scope>
</reference>
<proteinExistence type="predicted"/>
<accession>A0AAV4AC19</accession>
<organism evidence="2 3">
    <name type="scientific">Plakobranchus ocellatus</name>
    <dbReference type="NCBI Taxonomy" id="259542"/>
    <lineage>
        <taxon>Eukaryota</taxon>
        <taxon>Metazoa</taxon>
        <taxon>Spiralia</taxon>
        <taxon>Lophotrochozoa</taxon>
        <taxon>Mollusca</taxon>
        <taxon>Gastropoda</taxon>
        <taxon>Heterobranchia</taxon>
        <taxon>Euthyneura</taxon>
        <taxon>Panpulmonata</taxon>
        <taxon>Sacoglossa</taxon>
        <taxon>Placobranchoidea</taxon>
        <taxon>Plakobranchidae</taxon>
        <taxon>Plakobranchus</taxon>
    </lineage>
</organism>